<dbReference type="EnsemblFungi" id="EJT71877">
    <property type="protein sequence ID" value="EJT71877"/>
    <property type="gene ID" value="GGTG_11130"/>
</dbReference>
<dbReference type="HOGENOM" id="CLU_2250346_0_0_1"/>
<dbReference type="Proteomes" id="UP000006039">
    <property type="component" value="Unassembled WGS sequence"/>
</dbReference>
<dbReference type="EMBL" id="GL385400">
    <property type="protein sequence ID" value="EJT71877.1"/>
    <property type="molecule type" value="Genomic_DNA"/>
</dbReference>
<reference evidence="2" key="3">
    <citation type="submission" date="2010-09" db="EMBL/GenBank/DDBJ databases">
        <title>Annotation of Gaeumannomyces graminis var. tritici R3-111a-1.</title>
        <authorList>
            <consortium name="The Broad Institute Genome Sequencing Platform"/>
            <person name="Ma L.-J."/>
            <person name="Dead R."/>
            <person name="Young S.K."/>
            <person name="Zeng Q."/>
            <person name="Gargeya S."/>
            <person name="Fitzgerald M."/>
            <person name="Haas B."/>
            <person name="Abouelleil A."/>
            <person name="Alvarado L."/>
            <person name="Arachchi H.M."/>
            <person name="Berlin A."/>
            <person name="Brown A."/>
            <person name="Chapman S.B."/>
            <person name="Chen Z."/>
            <person name="Dunbar C."/>
            <person name="Freedman E."/>
            <person name="Gearin G."/>
            <person name="Gellesch M."/>
            <person name="Goldberg J."/>
            <person name="Griggs A."/>
            <person name="Gujja S."/>
            <person name="Heiman D."/>
            <person name="Howarth C."/>
            <person name="Larson L."/>
            <person name="Lui A."/>
            <person name="MacDonald P.J.P."/>
            <person name="Mehta T."/>
            <person name="Montmayeur A."/>
            <person name="Murphy C."/>
            <person name="Neiman D."/>
            <person name="Pearson M."/>
            <person name="Priest M."/>
            <person name="Roberts A."/>
            <person name="Saif S."/>
            <person name="Shea T."/>
            <person name="Shenoy N."/>
            <person name="Sisk P."/>
            <person name="Stolte C."/>
            <person name="Sykes S."/>
            <person name="Yandava C."/>
            <person name="Wortman J."/>
            <person name="Nusbaum C."/>
            <person name="Birren B."/>
        </authorList>
    </citation>
    <scope>NUCLEOTIDE SEQUENCE</scope>
    <source>
        <strain evidence="2">R3-111a-1</strain>
    </source>
</reference>
<reference evidence="3" key="4">
    <citation type="journal article" date="2015" name="G3 (Bethesda)">
        <title>Genome sequences of three phytopathogenic species of the Magnaporthaceae family of fungi.</title>
        <authorList>
            <person name="Okagaki L.H."/>
            <person name="Nunes C.C."/>
            <person name="Sailsbery J."/>
            <person name="Clay B."/>
            <person name="Brown D."/>
            <person name="John T."/>
            <person name="Oh Y."/>
            <person name="Young N."/>
            <person name="Fitzgerald M."/>
            <person name="Haas B.J."/>
            <person name="Zeng Q."/>
            <person name="Young S."/>
            <person name="Adiconis X."/>
            <person name="Fan L."/>
            <person name="Levin J.Z."/>
            <person name="Mitchell T.K."/>
            <person name="Okubara P.A."/>
            <person name="Farman M.L."/>
            <person name="Kohn L.M."/>
            <person name="Birren B."/>
            <person name="Ma L.-J."/>
            <person name="Dean R.A."/>
        </authorList>
    </citation>
    <scope>NUCLEOTIDE SEQUENCE</scope>
    <source>
        <strain evidence="3">R3-111a-1</strain>
    </source>
</reference>
<organism evidence="2">
    <name type="scientific">Gaeumannomyces tritici (strain R3-111a-1)</name>
    <name type="common">Wheat and barley take-all root rot fungus</name>
    <name type="synonym">Gaeumannomyces graminis var. tritici</name>
    <dbReference type="NCBI Taxonomy" id="644352"/>
    <lineage>
        <taxon>Eukaryota</taxon>
        <taxon>Fungi</taxon>
        <taxon>Dikarya</taxon>
        <taxon>Ascomycota</taxon>
        <taxon>Pezizomycotina</taxon>
        <taxon>Sordariomycetes</taxon>
        <taxon>Sordariomycetidae</taxon>
        <taxon>Magnaporthales</taxon>
        <taxon>Magnaporthaceae</taxon>
        <taxon>Gaeumannomyces</taxon>
    </lineage>
</organism>
<dbReference type="VEuPathDB" id="FungiDB:GGTG_11130"/>
<name>J3PCA7_GAET3</name>
<dbReference type="AlphaFoldDB" id="J3PCA7"/>
<evidence type="ECO:0000256" key="1">
    <source>
        <dbReference type="SAM" id="MobiDB-lite"/>
    </source>
</evidence>
<proteinExistence type="predicted"/>
<reference evidence="3" key="5">
    <citation type="submission" date="2018-04" db="UniProtKB">
        <authorList>
            <consortium name="EnsemblFungi"/>
        </authorList>
    </citation>
    <scope>IDENTIFICATION</scope>
    <source>
        <strain evidence="3">R3-111a-1</strain>
    </source>
</reference>
<feature type="compositionally biased region" description="Polar residues" evidence="1">
    <location>
        <begin position="51"/>
        <end position="60"/>
    </location>
</feature>
<keyword evidence="4" id="KW-1185">Reference proteome</keyword>
<dbReference type="GeneID" id="20351588"/>
<feature type="region of interest" description="Disordered" evidence="1">
    <location>
        <begin position="1"/>
        <end position="104"/>
    </location>
</feature>
<gene>
    <name evidence="3" type="primary">20351588</name>
    <name evidence="2" type="ORF">GGTG_11130</name>
</gene>
<evidence type="ECO:0000313" key="2">
    <source>
        <dbReference type="EMBL" id="EJT71877.1"/>
    </source>
</evidence>
<reference evidence="4" key="1">
    <citation type="submission" date="2010-07" db="EMBL/GenBank/DDBJ databases">
        <title>The genome sequence of Gaeumannomyces graminis var. tritici strain R3-111a-1.</title>
        <authorList>
            <consortium name="The Broad Institute Genome Sequencing Platform"/>
            <person name="Ma L.-J."/>
            <person name="Dead R."/>
            <person name="Young S."/>
            <person name="Zeng Q."/>
            <person name="Koehrsen M."/>
            <person name="Alvarado L."/>
            <person name="Berlin A."/>
            <person name="Chapman S.B."/>
            <person name="Chen Z."/>
            <person name="Freedman E."/>
            <person name="Gellesch M."/>
            <person name="Goldberg J."/>
            <person name="Griggs A."/>
            <person name="Gujja S."/>
            <person name="Heilman E.R."/>
            <person name="Heiman D."/>
            <person name="Hepburn T."/>
            <person name="Howarth C."/>
            <person name="Jen D."/>
            <person name="Larson L."/>
            <person name="Mehta T."/>
            <person name="Neiman D."/>
            <person name="Pearson M."/>
            <person name="Roberts A."/>
            <person name="Saif S."/>
            <person name="Shea T."/>
            <person name="Shenoy N."/>
            <person name="Sisk P."/>
            <person name="Stolte C."/>
            <person name="Sykes S."/>
            <person name="Walk T."/>
            <person name="White J."/>
            <person name="Yandava C."/>
            <person name="Haas B."/>
            <person name="Nusbaum C."/>
            <person name="Birren B."/>
        </authorList>
    </citation>
    <scope>NUCLEOTIDE SEQUENCE [LARGE SCALE GENOMIC DNA]</scope>
    <source>
        <strain evidence="4">R3-111a-1</strain>
    </source>
</reference>
<sequence length="104" mass="10967">MVLDLSRNPPDARRPKFPAPPQKDLRRFGGASNLRGNSLRVLGGASHRPHTGSNQESCVSGTAGGRGPEPSTGLAEEPTKPPPSQQRQQPPQPASEVAQDITIA</sequence>
<evidence type="ECO:0000313" key="3">
    <source>
        <dbReference type="EnsemblFungi" id="EJT71877"/>
    </source>
</evidence>
<dbReference type="RefSeq" id="XP_009227274.1">
    <property type="nucleotide sequence ID" value="XM_009229010.1"/>
</dbReference>
<accession>J3PCA7</accession>
<protein>
    <submittedName>
        <fullName evidence="2 3">Uncharacterized protein</fullName>
    </submittedName>
</protein>
<reference evidence="2" key="2">
    <citation type="submission" date="2010-07" db="EMBL/GenBank/DDBJ databases">
        <authorList>
            <consortium name="The Broad Institute Genome Sequencing Platform"/>
            <consortium name="Broad Institute Genome Sequencing Center for Infectious Disease"/>
            <person name="Ma L.-J."/>
            <person name="Dead R."/>
            <person name="Young S."/>
            <person name="Zeng Q."/>
            <person name="Koehrsen M."/>
            <person name="Alvarado L."/>
            <person name="Berlin A."/>
            <person name="Chapman S.B."/>
            <person name="Chen Z."/>
            <person name="Freedman E."/>
            <person name="Gellesch M."/>
            <person name="Goldberg J."/>
            <person name="Griggs A."/>
            <person name="Gujja S."/>
            <person name="Heilman E.R."/>
            <person name="Heiman D."/>
            <person name="Hepburn T."/>
            <person name="Howarth C."/>
            <person name="Jen D."/>
            <person name="Larson L."/>
            <person name="Mehta T."/>
            <person name="Neiman D."/>
            <person name="Pearson M."/>
            <person name="Roberts A."/>
            <person name="Saif S."/>
            <person name="Shea T."/>
            <person name="Shenoy N."/>
            <person name="Sisk P."/>
            <person name="Stolte C."/>
            <person name="Sykes S."/>
            <person name="Walk T."/>
            <person name="White J."/>
            <person name="Yandava C."/>
            <person name="Haas B."/>
            <person name="Nusbaum C."/>
            <person name="Birren B."/>
        </authorList>
    </citation>
    <scope>NUCLEOTIDE SEQUENCE</scope>
    <source>
        <strain evidence="2">R3-111a-1</strain>
    </source>
</reference>
<evidence type="ECO:0000313" key="4">
    <source>
        <dbReference type="Proteomes" id="UP000006039"/>
    </source>
</evidence>